<evidence type="ECO:0000313" key="2">
    <source>
        <dbReference type="EMBL" id="SFT36653.1"/>
    </source>
</evidence>
<keyword evidence="3" id="KW-1185">Reference proteome</keyword>
<evidence type="ECO:0000313" key="3">
    <source>
        <dbReference type="Proteomes" id="UP000182466"/>
    </source>
</evidence>
<accession>A0A1I6XEW9</accession>
<protein>
    <submittedName>
        <fullName evidence="2">Uncharacterized protein</fullName>
    </submittedName>
</protein>
<evidence type="ECO:0000256" key="1">
    <source>
        <dbReference type="SAM" id="MobiDB-lite"/>
    </source>
</evidence>
<feature type="region of interest" description="Disordered" evidence="1">
    <location>
        <begin position="103"/>
        <end position="125"/>
    </location>
</feature>
<dbReference type="AlphaFoldDB" id="A0A1I6XEW9"/>
<dbReference type="Proteomes" id="UP000182466">
    <property type="component" value="Unassembled WGS sequence"/>
</dbReference>
<gene>
    <name evidence="2" type="ORF">SAMN05216236_101236</name>
</gene>
<proteinExistence type="predicted"/>
<reference evidence="2 3" key="1">
    <citation type="submission" date="2016-10" db="EMBL/GenBank/DDBJ databases">
        <authorList>
            <person name="de Groot N.N."/>
        </authorList>
    </citation>
    <scope>NUCLEOTIDE SEQUENCE [LARGE SCALE GENOMIC DNA]</scope>
    <source>
        <strain evidence="2 3">CGMCC 1.10959</strain>
    </source>
</reference>
<name>A0A1I6XEW9_9RHOB</name>
<dbReference type="EMBL" id="FPAW01000001">
    <property type="protein sequence ID" value="SFT36653.1"/>
    <property type="molecule type" value="Genomic_DNA"/>
</dbReference>
<sequence length="218" mass="23574">MMQAHEPGPQISAAGDNRGRFCRAEIRGHAGKRNRVEPLRDLRVIGNGRSLRRAAEALAAAHGHHSRASQAIGPNAPAHWRAASNTTLTPTSRAIGALRWPPAPSPYLSPEHGPRRAPARTGGQEGLGARVYSVGRRVRPETLVVMNLPVLYDRAVNPLLSLPYGWSAKKGGKLADGQRMQSGENATIRIVASLFHQSGHIGHRHVAFPFQLDHAIPL</sequence>
<organism evidence="2 3">
    <name type="scientific">Sedimentitalea nanhaiensis</name>
    <dbReference type="NCBI Taxonomy" id="999627"/>
    <lineage>
        <taxon>Bacteria</taxon>
        <taxon>Pseudomonadati</taxon>
        <taxon>Pseudomonadota</taxon>
        <taxon>Alphaproteobacteria</taxon>
        <taxon>Rhodobacterales</taxon>
        <taxon>Paracoccaceae</taxon>
        <taxon>Sedimentitalea</taxon>
    </lineage>
</organism>